<dbReference type="PROSITE" id="PS00626">
    <property type="entry name" value="RCC1_2"/>
    <property type="match status" value="3"/>
</dbReference>
<feature type="region of interest" description="Disordered" evidence="4">
    <location>
        <begin position="441"/>
        <end position="460"/>
    </location>
</feature>
<evidence type="ECO:0000259" key="5">
    <source>
        <dbReference type="PROSITE" id="PS51205"/>
    </source>
</evidence>
<feature type="domain" description="VPS9" evidence="5">
    <location>
        <begin position="1532"/>
        <end position="1680"/>
    </location>
</feature>
<feature type="repeat" description="RCC1" evidence="3">
    <location>
        <begin position="55"/>
        <end position="103"/>
    </location>
</feature>
<dbReference type="GO" id="GO:0030425">
    <property type="term" value="C:dendrite"/>
    <property type="evidence" value="ECO:0007669"/>
    <property type="project" value="TreeGrafter"/>
</dbReference>
<dbReference type="Pfam" id="PF25582">
    <property type="entry name" value="DH_Alsin"/>
    <property type="match status" value="1"/>
</dbReference>
<gene>
    <name evidence="6" type="ORF">VZT92_018013</name>
</gene>
<dbReference type="InterPro" id="IPR003409">
    <property type="entry name" value="MORN"/>
</dbReference>
<dbReference type="InterPro" id="IPR003123">
    <property type="entry name" value="VPS9"/>
</dbReference>
<keyword evidence="1" id="KW-0344">Guanine-nucleotide releasing factor</keyword>
<evidence type="ECO:0000256" key="2">
    <source>
        <dbReference type="ARBA" id="ARBA00022737"/>
    </source>
</evidence>
<feature type="repeat" description="RCC1" evidence="3">
    <location>
        <begin position="163"/>
        <end position="213"/>
    </location>
</feature>
<dbReference type="PANTHER" id="PTHR46089">
    <property type="entry name" value="ALSIN HOMOLOG"/>
    <property type="match status" value="1"/>
</dbReference>
<dbReference type="Pfam" id="PF26202">
    <property type="entry name" value="HA_Alsin"/>
    <property type="match status" value="1"/>
</dbReference>
<dbReference type="GO" id="GO:0016197">
    <property type="term" value="P:endosomal transport"/>
    <property type="evidence" value="ECO:0007669"/>
    <property type="project" value="TreeGrafter"/>
</dbReference>
<name>A0AAW1EPP9_ZOAVI</name>
<dbReference type="InterPro" id="IPR057248">
    <property type="entry name" value="Alsin-like_PH"/>
</dbReference>
<dbReference type="SUPFAM" id="SSF50985">
    <property type="entry name" value="RCC1/BLIP-II"/>
    <property type="match status" value="2"/>
</dbReference>
<dbReference type="SMART" id="SM00698">
    <property type="entry name" value="MORN"/>
    <property type="match status" value="7"/>
</dbReference>
<feature type="repeat" description="RCC1" evidence="3">
    <location>
        <begin position="104"/>
        <end position="162"/>
    </location>
</feature>
<dbReference type="PANTHER" id="PTHR46089:SF3">
    <property type="entry name" value="ALSIN"/>
    <property type="match status" value="1"/>
</dbReference>
<dbReference type="GO" id="GO:0005813">
    <property type="term" value="C:centrosome"/>
    <property type="evidence" value="ECO:0007669"/>
    <property type="project" value="TreeGrafter"/>
</dbReference>
<dbReference type="GO" id="GO:0031267">
    <property type="term" value="F:small GTPase binding"/>
    <property type="evidence" value="ECO:0007669"/>
    <property type="project" value="TreeGrafter"/>
</dbReference>
<dbReference type="InterPro" id="IPR059093">
    <property type="entry name" value="HA_Alsin"/>
</dbReference>
<dbReference type="Gene3D" id="1.20.900.10">
    <property type="entry name" value="Dbl homology (DH) domain"/>
    <property type="match status" value="1"/>
</dbReference>
<sequence>MERKSSGDDGAGERGLLHTWKGYSYSVTPERLLLRGPVLQVALGTRHGVLLVEGGQVYSFGELPWKQSHVPEPAKPTLESALSGQRVVAVAAGSFHSGAVTEDGGVHMWGDNAAGQCGVSGLSTVPNPTPVALVDTDTTPPQTVPVLELACGEQHTLALSAQREVWAWGSGCQLGLNVAVFPVWKPQKVEHLAGRYVLQVACGASHSLALVRCLGPQDIHRPPVDKCRQCNQLLFTMTDKEDHVIISDAHYCPLSMELTEDEVRLQAPALTQGLKMSPSEPVLPSHTSTSNSPPPTRGVDPTQDSEKESALANGALTAADSGPPAQSGGGVVLGVKTSPYPDEQAVKDYLKKLSEAEQMDKAAAGGTHTLLPSAGGLTSSTLNSLVASCASAVGERVASTYEALSLKKMMNYLPSGVAKAGGPAGLTIVVGDNTTERVRLEDSMQAKKSSSTGDIREEEAEGLRRRLSLPGLLSQGRYAVHLLSTSYTLLLSPRLLRKACRPRMRAVALTPLGGPVPEVPQAQEVFPTLQTEVWSWGHSEHGQLGHGDSLARVQPLCIKSLNSKEVVRVAAGAHHSLALTAQSQVFSWGSNSFGQLGHMESPSTVPRLAKLSEGIRVWDMSAGERHTLLLADGDCFRPIIYYSGQQVKEEAEEIPAKELGQQEEEEEEEQRAGSYTQQPVLLPFCMDLGYVSNVFAGGQRCVALSDLNVMGFIAGLHELGSAERKFYCKMCNIKTQIIRPLLEMEALSSALGQTATGLLHTLIGRFGLLCHLTGQHAASLTANLRRVRDVNSLLVLDNASIFLDSYTEYCSAVGNFQVMGGFQTLTKPSLDFFGKSPELLMKLSECSEENPTTADLLVALFYLPTRHLHEYGRLLLKLVTCFEVCSNDYQRLQDCCSKFEALALQLKRKRKDADYTFHFWKSFPGKMTDSLRKPQRRLICESSNKALTLQNAGRFSVNWFIVFNDALVHAQFSTHHVFPLATLWVEPIPEENTGLHGLKMITPEETFTLLASSPMEKTKWLRSINQAVDQALSAAAQDSASVGSGQKLEPPVSRTASYTFYKDGRLKEAKYEGRWLAGKPNGRGVLKWPDGRIYTGAFKNGLEDGFGEFLAPNKTLNKNDQYLGHWKDGKMHGLGTYRYASGEVYDGSFQDSMRHGHGMLRSGKLNTSSPSVFIGQWLQDKKTGYGVFDDITKGEKYMGMWQDHLRQGTAVVVTQFGLYYEGAFRDNKMMGTGILLSEDDTTYEGEFSDDWTLNGKGTLTMANSDYLEGSFNGEWGSGLKVTGSYFKPHLFDADKDKTRAVKLGRLCVCAEDKWQAVFEECWSQLGCEAAGRGDNWKAWENIAVALATSRQHIRDSPEMLSRSHSRTLESLEVIPQHEGPITMERYHSIRLYLPKACDTPLHPLGRLLETLVAVYRMTYVGVGANRRLLPQAVNEIKSYLSRIFQIVRFLFPDLPEEGGLIPEPTTSLQDKKEPGSTDAPLESPKPGRVVSSSALLLPVLLPRLYPPLFTLYALDKEREDDVYWDCVLRLNKQPDLALLAFLGVQQKFWPVCFPVSMPALGEKQQVLSSTKDACFASAVETLQQISTTFTPSDKLQVIQLTFEEITQEVQSLLKQDFLWSMDDLFPVFLYVVLRARIRNLGSEVSLIEDLMDPCVQHGEHGIMFTTLKACYYQIQHEKIT</sequence>
<dbReference type="SUPFAM" id="SSF109993">
    <property type="entry name" value="VPS9 domain"/>
    <property type="match status" value="1"/>
</dbReference>
<dbReference type="InterPro" id="IPR000408">
    <property type="entry name" value="Reg_chr_condens"/>
</dbReference>
<dbReference type="SUPFAM" id="SSF50729">
    <property type="entry name" value="PH domain-like"/>
    <property type="match status" value="1"/>
</dbReference>
<dbReference type="SUPFAM" id="SSF48065">
    <property type="entry name" value="DBL homology domain (DH-domain)"/>
    <property type="match status" value="1"/>
</dbReference>
<dbReference type="GO" id="GO:0005737">
    <property type="term" value="C:cytoplasm"/>
    <property type="evidence" value="ECO:0007669"/>
    <property type="project" value="TreeGrafter"/>
</dbReference>
<feature type="repeat" description="RCC1" evidence="3">
    <location>
        <begin position="583"/>
        <end position="633"/>
    </location>
</feature>
<dbReference type="Gene3D" id="2.30.29.30">
    <property type="entry name" value="Pleckstrin-homology domain (PH domain)/Phosphotyrosine-binding domain (PTB)"/>
    <property type="match status" value="1"/>
</dbReference>
<evidence type="ECO:0000256" key="4">
    <source>
        <dbReference type="SAM" id="MobiDB-lite"/>
    </source>
</evidence>
<dbReference type="GO" id="GO:0005085">
    <property type="term" value="F:guanyl-nucleotide exchange factor activity"/>
    <property type="evidence" value="ECO:0007669"/>
    <property type="project" value="UniProtKB-KW"/>
</dbReference>
<dbReference type="Gene3D" id="1.20.1050.80">
    <property type="entry name" value="VPS9 domain"/>
    <property type="match status" value="1"/>
</dbReference>
<dbReference type="InterPro" id="IPR011993">
    <property type="entry name" value="PH-like_dom_sf"/>
</dbReference>
<comment type="caution">
    <text evidence="6">The sequence shown here is derived from an EMBL/GenBank/DDBJ whole genome shotgun (WGS) entry which is preliminary data.</text>
</comment>
<feature type="region of interest" description="Disordered" evidence="4">
    <location>
        <begin position="1461"/>
        <end position="1488"/>
    </location>
</feature>
<protein>
    <recommendedName>
        <fullName evidence="5">VPS9 domain-containing protein</fullName>
    </recommendedName>
</protein>
<keyword evidence="7" id="KW-1185">Reference proteome</keyword>
<keyword evidence="2" id="KW-0677">Repeat</keyword>
<dbReference type="InterPro" id="IPR051984">
    <property type="entry name" value="Alsin"/>
</dbReference>
<dbReference type="Gene3D" id="2.20.110.10">
    <property type="entry name" value="Histone H3 K4-specific methyltransferase SET7/9 N-terminal domain"/>
    <property type="match status" value="3"/>
</dbReference>
<dbReference type="InterPro" id="IPR037191">
    <property type="entry name" value="VPS9_dom_sf"/>
</dbReference>
<dbReference type="CDD" id="cd13269">
    <property type="entry name" value="PH_alsin"/>
    <property type="match status" value="1"/>
</dbReference>
<feature type="region of interest" description="Disordered" evidence="4">
    <location>
        <begin position="273"/>
        <end position="336"/>
    </location>
</feature>
<reference evidence="6 7" key="1">
    <citation type="journal article" date="2024" name="Genome Biol. Evol.">
        <title>Chromosome-level genome assembly of the viviparous eelpout Zoarces viviparus.</title>
        <authorList>
            <person name="Fuhrmann N."/>
            <person name="Brasseur M.V."/>
            <person name="Bakowski C.E."/>
            <person name="Podsiadlowski L."/>
            <person name="Prost S."/>
            <person name="Krehenwinkel H."/>
            <person name="Mayer C."/>
        </authorList>
    </citation>
    <scope>NUCLEOTIDE SEQUENCE [LARGE SCALE GENOMIC DNA]</scope>
    <source>
        <strain evidence="6">NO-MEL_2022_Ind0_liver</strain>
    </source>
</reference>
<dbReference type="Pfam" id="PF00415">
    <property type="entry name" value="RCC1"/>
    <property type="match status" value="3"/>
</dbReference>
<dbReference type="InterPro" id="IPR009091">
    <property type="entry name" value="RCC1/BLIP-II"/>
</dbReference>
<dbReference type="PROSITE" id="PS51205">
    <property type="entry name" value="VPS9"/>
    <property type="match status" value="1"/>
</dbReference>
<organism evidence="6 7">
    <name type="scientific">Zoarces viviparus</name>
    <name type="common">Viviparous eelpout</name>
    <name type="synonym">Blennius viviparus</name>
    <dbReference type="NCBI Taxonomy" id="48416"/>
    <lineage>
        <taxon>Eukaryota</taxon>
        <taxon>Metazoa</taxon>
        <taxon>Chordata</taxon>
        <taxon>Craniata</taxon>
        <taxon>Vertebrata</taxon>
        <taxon>Euteleostomi</taxon>
        <taxon>Actinopterygii</taxon>
        <taxon>Neopterygii</taxon>
        <taxon>Teleostei</taxon>
        <taxon>Neoteleostei</taxon>
        <taxon>Acanthomorphata</taxon>
        <taxon>Eupercaria</taxon>
        <taxon>Perciformes</taxon>
        <taxon>Cottioidei</taxon>
        <taxon>Zoarcales</taxon>
        <taxon>Zoarcidae</taxon>
        <taxon>Zoarcinae</taxon>
        <taxon>Zoarces</taxon>
    </lineage>
</organism>
<feature type="region of interest" description="Disordered" evidence="4">
    <location>
        <begin position="652"/>
        <end position="674"/>
    </location>
</feature>
<dbReference type="Pfam" id="PF13540">
    <property type="entry name" value="RCC1_2"/>
    <property type="match status" value="1"/>
</dbReference>
<evidence type="ECO:0000313" key="7">
    <source>
        <dbReference type="Proteomes" id="UP001488805"/>
    </source>
</evidence>
<accession>A0AAW1EPP9</accession>
<feature type="repeat" description="RCC1" evidence="3">
    <location>
        <begin position="531"/>
        <end position="582"/>
    </location>
</feature>
<dbReference type="PROSITE" id="PS50012">
    <property type="entry name" value="RCC1_3"/>
    <property type="match status" value="5"/>
</dbReference>
<dbReference type="PRINTS" id="PR00633">
    <property type="entry name" value="RCCNDNSATION"/>
</dbReference>
<dbReference type="EMBL" id="JBCEZU010000156">
    <property type="protein sequence ID" value="KAK9524152.1"/>
    <property type="molecule type" value="Genomic_DNA"/>
</dbReference>
<dbReference type="Pfam" id="PF25383">
    <property type="entry name" value="PH_alsin"/>
    <property type="match status" value="1"/>
</dbReference>
<dbReference type="Pfam" id="PF02204">
    <property type="entry name" value="VPS9"/>
    <property type="match status" value="1"/>
</dbReference>
<evidence type="ECO:0000313" key="6">
    <source>
        <dbReference type="EMBL" id="KAK9524152.1"/>
    </source>
</evidence>
<dbReference type="InterPro" id="IPR035899">
    <property type="entry name" value="DBL_dom_sf"/>
</dbReference>
<dbReference type="SUPFAM" id="SSF82185">
    <property type="entry name" value="Histone H3 K4-specific methyltransferase SET7/9 N-terminal domain"/>
    <property type="match status" value="2"/>
</dbReference>
<dbReference type="Proteomes" id="UP001488805">
    <property type="component" value="Unassembled WGS sequence"/>
</dbReference>
<evidence type="ECO:0000256" key="1">
    <source>
        <dbReference type="ARBA" id="ARBA00022658"/>
    </source>
</evidence>
<dbReference type="Pfam" id="PF02493">
    <property type="entry name" value="MORN"/>
    <property type="match status" value="6"/>
</dbReference>
<proteinExistence type="predicted"/>
<evidence type="ECO:0000256" key="3">
    <source>
        <dbReference type="PROSITE-ProRule" id="PRU00235"/>
    </source>
</evidence>
<dbReference type="Gene3D" id="2.130.10.30">
    <property type="entry name" value="Regulator of chromosome condensation 1/beta-lactamase-inhibitor protein II"/>
    <property type="match status" value="2"/>
</dbReference>